<feature type="domain" description="Rrn7/TAF1B C-terminal cyclin" evidence="10">
    <location>
        <begin position="322"/>
        <end position="450"/>
    </location>
</feature>
<accession>A0AAW2I682</accession>
<dbReference type="EMBL" id="JARGDH010000002">
    <property type="protein sequence ID" value="KAL0277696.1"/>
    <property type="molecule type" value="Genomic_DNA"/>
</dbReference>
<dbReference type="GO" id="GO:0042790">
    <property type="term" value="P:nucleolar large rRNA transcription by RNA polymerase I"/>
    <property type="evidence" value="ECO:0007669"/>
    <property type="project" value="TreeGrafter"/>
</dbReference>
<evidence type="ECO:0000256" key="6">
    <source>
        <dbReference type="ARBA" id="ARBA00023015"/>
    </source>
</evidence>
<dbReference type="AlphaFoldDB" id="A0AAW2I682"/>
<dbReference type="Pfam" id="PF20645">
    <property type="entry name" value="Rrn7_cyclin_C"/>
    <property type="match status" value="1"/>
</dbReference>
<dbReference type="PANTHER" id="PTHR31576">
    <property type="entry name" value="TATA BOX-BINDING PROTEIN-ASSOCIATED FACTOR RNA POLYMERASE I SUBUNIT B"/>
    <property type="match status" value="1"/>
</dbReference>
<dbReference type="GO" id="GO:0001164">
    <property type="term" value="F:RNA polymerase I core promoter sequence-specific DNA binding"/>
    <property type="evidence" value="ECO:0007669"/>
    <property type="project" value="InterPro"/>
</dbReference>
<reference evidence="11" key="1">
    <citation type="journal article" date="2024" name="Gigascience">
        <title>Chromosome-level genome of the poultry shaft louse Menopon gallinae provides insight into the host-switching and adaptive evolution of parasitic lice.</title>
        <authorList>
            <person name="Xu Y."/>
            <person name="Ma L."/>
            <person name="Liu S."/>
            <person name="Liang Y."/>
            <person name="Liu Q."/>
            <person name="He Z."/>
            <person name="Tian L."/>
            <person name="Duan Y."/>
            <person name="Cai W."/>
            <person name="Li H."/>
            <person name="Song F."/>
        </authorList>
    </citation>
    <scope>NUCLEOTIDE SEQUENCE</scope>
    <source>
        <strain evidence="11">Cailab_2023a</strain>
    </source>
</reference>
<comment type="caution">
    <text evidence="11">The sequence shown here is derived from an EMBL/GenBank/DDBJ whole genome shotgun (WGS) entry which is preliminary data.</text>
</comment>
<organism evidence="11">
    <name type="scientific">Menopon gallinae</name>
    <name type="common">poultry shaft louse</name>
    <dbReference type="NCBI Taxonomy" id="328185"/>
    <lineage>
        <taxon>Eukaryota</taxon>
        <taxon>Metazoa</taxon>
        <taxon>Ecdysozoa</taxon>
        <taxon>Arthropoda</taxon>
        <taxon>Hexapoda</taxon>
        <taxon>Insecta</taxon>
        <taxon>Pterygota</taxon>
        <taxon>Neoptera</taxon>
        <taxon>Paraneoptera</taxon>
        <taxon>Psocodea</taxon>
        <taxon>Troctomorpha</taxon>
        <taxon>Phthiraptera</taxon>
        <taxon>Amblycera</taxon>
        <taxon>Menoponidae</taxon>
        <taxon>Menopon</taxon>
    </lineage>
</organism>
<evidence type="ECO:0000256" key="1">
    <source>
        <dbReference type="ARBA" id="ARBA00004604"/>
    </source>
</evidence>
<dbReference type="PANTHER" id="PTHR31576:SF2">
    <property type="entry name" value="TATA BOX-BINDING PROTEIN-ASSOCIATED FACTOR RNA POLYMERASE I SUBUNIT B"/>
    <property type="match status" value="1"/>
</dbReference>
<proteinExistence type="inferred from homology"/>
<gene>
    <name evidence="11" type="ORF">PYX00_004899</name>
</gene>
<evidence type="ECO:0000256" key="5">
    <source>
        <dbReference type="ARBA" id="ARBA00022833"/>
    </source>
</evidence>
<keyword evidence="9" id="KW-0539">Nucleus</keyword>
<keyword evidence="3" id="KW-0479">Metal-binding</keyword>
<protein>
    <recommendedName>
        <fullName evidence="10">Rrn7/TAF1B C-terminal cyclin domain-containing protein</fullName>
    </recommendedName>
</protein>
<evidence type="ECO:0000256" key="9">
    <source>
        <dbReference type="ARBA" id="ARBA00023242"/>
    </source>
</evidence>
<dbReference type="EMBL" id="JARGDH010000002">
    <property type="protein sequence ID" value="KAL0277697.1"/>
    <property type="molecule type" value="Genomic_DNA"/>
</dbReference>
<evidence type="ECO:0000256" key="8">
    <source>
        <dbReference type="ARBA" id="ARBA00023163"/>
    </source>
</evidence>
<dbReference type="InterPro" id="IPR048538">
    <property type="entry name" value="Rrn7_cyclin_C"/>
</dbReference>
<name>A0AAW2I682_9NEOP</name>
<evidence type="ECO:0000256" key="7">
    <source>
        <dbReference type="ARBA" id="ARBA00023125"/>
    </source>
</evidence>
<evidence type="ECO:0000256" key="2">
    <source>
        <dbReference type="ARBA" id="ARBA00006899"/>
    </source>
</evidence>
<comment type="subcellular location">
    <subcellularLocation>
        <location evidence="1">Nucleus</location>
        <location evidence="1">Nucleolus</location>
    </subcellularLocation>
</comment>
<evidence type="ECO:0000313" key="11">
    <source>
        <dbReference type="EMBL" id="KAL0277699.1"/>
    </source>
</evidence>
<keyword evidence="7" id="KW-0238">DNA-binding</keyword>
<comment type="similarity">
    <text evidence="2">Belongs to the RRN7/TAF1B family.</text>
</comment>
<sequence length="709" mass="82357">MLTCETCGCTDFVKDSGFMYCAGCNIQSQDYIEQEIYLNPATDKTKKGTPTPKKQKTRKLNASDNWISWDAFNYILYGMTRELRELNLISESVQSLVLQLWAYCLRMSKVAFLSRYSEQAPTAAVACKPRDFMVLFGLDSLPRIRKRRRSKDSSVSSQSVPSSCTFKKARKKILVASYEQYSQSQKSDILANETIESIGTSRKSEISNSDSRQTSSRSSSFRSFRSFQSKSKIIFCKSKLLELIHLSLLMTGDELQLSDLLRFIREGHLSFAKVTHFLPDDITLFEKDHSFIESISDAFMPTHLKQRNIGGKLTKILRIKKFPLPDMECLIKRYCHDLNLPDGLSRYAYKVFENAAGRKRLNVPNLNGKRWDLPNFEGLAAACVIFMMKVLFGLDGVTELLLSDLAKKINSVRHRKNMFVFTEWQKYIECRKAVLYDYHYPTQEKLGNEDPHDSNGISFFDMLMKESKDEHREERFKHYKQYRLTPSVVTAMKETLEKFTEPLTCTSINFPPSLTPQTCYLDIILETSGERRNTDGNKTEKSRCLDIQPSALNILKENFRNSTIDFILDSEEYVECLKKRGFKILKKFKSDYRSVWIIPEKPGESLEETSCEAETEEYRKKRKSAIIDISDSKTVILVEDVFNYWVLMRKTRTASDYELNVLSKFPSNFRWLLVEFSMMLEMNTKEIYAELMFLERELVIACAKTRRRR</sequence>
<evidence type="ECO:0000256" key="3">
    <source>
        <dbReference type="ARBA" id="ARBA00022723"/>
    </source>
</evidence>
<dbReference type="EMBL" id="JARGDH010000002">
    <property type="protein sequence ID" value="KAL0277698.1"/>
    <property type="molecule type" value="Genomic_DNA"/>
</dbReference>
<keyword evidence="6" id="KW-0805">Transcription regulation</keyword>
<dbReference type="InterPro" id="IPR033599">
    <property type="entry name" value="TAF1B/Rrn7"/>
</dbReference>
<evidence type="ECO:0000259" key="10">
    <source>
        <dbReference type="Pfam" id="PF20645"/>
    </source>
</evidence>
<keyword evidence="8" id="KW-0804">Transcription</keyword>
<evidence type="ECO:0000256" key="4">
    <source>
        <dbReference type="ARBA" id="ARBA00022771"/>
    </source>
</evidence>
<keyword evidence="4" id="KW-0863">Zinc-finger</keyword>
<keyword evidence="5" id="KW-0862">Zinc</keyword>
<dbReference type="EMBL" id="JARGDH010000002">
    <property type="protein sequence ID" value="KAL0277699.1"/>
    <property type="molecule type" value="Genomic_DNA"/>
</dbReference>
<dbReference type="EMBL" id="JARGDH010000002">
    <property type="protein sequence ID" value="KAL0277695.1"/>
    <property type="molecule type" value="Genomic_DNA"/>
</dbReference>
<dbReference type="GO" id="GO:0070860">
    <property type="term" value="C:RNA polymerase I core factor complex"/>
    <property type="evidence" value="ECO:0007669"/>
    <property type="project" value="InterPro"/>
</dbReference>
<dbReference type="GO" id="GO:0008270">
    <property type="term" value="F:zinc ion binding"/>
    <property type="evidence" value="ECO:0007669"/>
    <property type="project" value="UniProtKB-KW"/>
</dbReference>
<dbReference type="GO" id="GO:0005668">
    <property type="term" value="C:RNA polymerase transcription factor SL1 complex"/>
    <property type="evidence" value="ECO:0007669"/>
    <property type="project" value="TreeGrafter"/>
</dbReference>